<reference evidence="1 2" key="1">
    <citation type="submission" date="2021-06" db="EMBL/GenBank/DDBJ databases">
        <title>Caerostris extrusa draft genome.</title>
        <authorList>
            <person name="Kono N."/>
            <person name="Arakawa K."/>
        </authorList>
    </citation>
    <scope>NUCLEOTIDE SEQUENCE [LARGE SCALE GENOMIC DNA]</scope>
</reference>
<evidence type="ECO:0000313" key="2">
    <source>
        <dbReference type="Proteomes" id="UP001054945"/>
    </source>
</evidence>
<dbReference type="AlphaFoldDB" id="A0AAV4VVA6"/>
<sequence length="118" mass="13782">MCPNKVNMKFLHYRNTKFKNRKQWSIRLSDKHLSIVGAAFPHGQVCGTSGPPETIPEPPSGKLTEELWSCNDGEFFLRAVFQRRHNEVTRFMRKSLRAAQRRCHFIPKTSLDYFSQGR</sequence>
<protein>
    <submittedName>
        <fullName evidence="1">Uncharacterized protein</fullName>
    </submittedName>
</protein>
<accession>A0AAV4VVA6</accession>
<gene>
    <name evidence="1" type="ORF">CEXT_569781</name>
</gene>
<dbReference type="Proteomes" id="UP001054945">
    <property type="component" value="Unassembled WGS sequence"/>
</dbReference>
<comment type="caution">
    <text evidence="1">The sequence shown here is derived from an EMBL/GenBank/DDBJ whole genome shotgun (WGS) entry which is preliminary data.</text>
</comment>
<proteinExistence type="predicted"/>
<keyword evidence="2" id="KW-1185">Reference proteome</keyword>
<name>A0AAV4VVA6_CAEEX</name>
<dbReference type="EMBL" id="BPLR01015122">
    <property type="protein sequence ID" value="GIY73790.1"/>
    <property type="molecule type" value="Genomic_DNA"/>
</dbReference>
<evidence type="ECO:0000313" key="1">
    <source>
        <dbReference type="EMBL" id="GIY73790.1"/>
    </source>
</evidence>
<organism evidence="1 2">
    <name type="scientific">Caerostris extrusa</name>
    <name type="common">Bark spider</name>
    <name type="synonym">Caerostris bankana</name>
    <dbReference type="NCBI Taxonomy" id="172846"/>
    <lineage>
        <taxon>Eukaryota</taxon>
        <taxon>Metazoa</taxon>
        <taxon>Ecdysozoa</taxon>
        <taxon>Arthropoda</taxon>
        <taxon>Chelicerata</taxon>
        <taxon>Arachnida</taxon>
        <taxon>Araneae</taxon>
        <taxon>Araneomorphae</taxon>
        <taxon>Entelegynae</taxon>
        <taxon>Araneoidea</taxon>
        <taxon>Araneidae</taxon>
        <taxon>Caerostris</taxon>
    </lineage>
</organism>